<feature type="transmembrane region" description="Helical" evidence="1">
    <location>
        <begin position="12"/>
        <end position="30"/>
    </location>
</feature>
<name>A0A1Y5II38_OSTTA</name>
<evidence type="ECO:0000313" key="2">
    <source>
        <dbReference type="EMBL" id="OUS49236.1"/>
    </source>
</evidence>
<gene>
    <name evidence="2" type="ORF">BE221DRAFT_202486</name>
</gene>
<dbReference type="EMBL" id="KZ155771">
    <property type="protein sequence ID" value="OUS49236.1"/>
    <property type="molecule type" value="Genomic_DNA"/>
</dbReference>
<proteinExistence type="predicted"/>
<reference evidence="2" key="1">
    <citation type="submission" date="2017-04" db="EMBL/GenBank/DDBJ databases">
        <title>Population genomics of picophytoplankton unveils novel chromosome hypervariability.</title>
        <authorList>
            <consortium name="DOE Joint Genome Institute"/>
            <person name="Blanc-Mathieu R."/>
            <person name="Krasovec M."/>
            <person name="Hebrard M."/>
            <person name="Yau S."/>
            <person name="Desgranges E."/>
            <person name="Martin J."/>
            <person name="Schackwitz W."/>
            <person name="Kuo A."/>
            <person name="Salin G."/>
            <person name="Donnadieu C."/>
            <person name="Desdevises Y."/>
            <person name="Sanchez-Ferandin S."/>
            <person name="Moreau H."/>
            <person name="Rivals E."/>
            <person name="Grigoriev I.V."/>
            <person name="Grimsley N."/>
            <person name="Eyre-Walker A."/>
            <person name="Piganeau G."/>
        </authorList>
    </citation>
    <scope>NUCLEOTIDE SEQUENCE [LARGE SCALE GENOMIC DNA]</scope>
    <source>
        <strain evidence="2">RCC 1115</strain>
    </source>
</reference>
<protein>
    <submittedName>
        <fullName evidence="2">Uncharacterized protein</fullName>
    </submittedName>
</protein>
<sequence>MRTDSDALAIMFPFRIAAAMLFGMLSLSLLRCPQSTDALDCRGELCGEPLPVGDGVFGDTLPIGFPWASVGTRSCDVWCAKKQARRSHAGPSLHNCVRYRDGCSQHSKTP</sequence>
<keyword evidence="1" id="KW-0472">Membrane</keyword>
<evidence type="ECO:0000256" key="1">
    <source>
        <dbReference type="SAM" id="Phobius"/>
    </source>
</evidence>
<organism evidence="2">
    <name type="scientific">Ostreococcus tauri</name>
    <name type="common">Marine green alga</name>
    <dbReference type="NCBI Taxonomy" id="70448"/>
    <lineage>
        <taxon>Eukaryota</taxon>
        <taxon>Viridiplantae</taxon>
        <taxon>Chlorophyta</taxon>
        <taxon>Mamiellophyceae</taxon>
        <taxon>Mamiellales</taxon>
        <taxon>Bathycoccaceae</taxon>
        <taxon>Ostreococcus</taxon>
    </lineage>
</organism>
<keyword evidence="1" id="KW-0812">Transmembrane</keyword>
<keyword evidence="1" id="KW-1133">Transmembrane helix</keyword>
<dbReference type="Proteomes" id="UP000195557">
    <property type="component" value="Unassembled WGS sequence"/>
</dbReference>
<dbReference type="AlphaFoldDB" id="A0A1Y5II38"/>
<accession>A0A1Y5II38</accession>